<protein>
    <submittedName>
        <fullName evidence="2">NAD-dependent epimerase/dehydratase family protein</fullName>
    </submittedName>
</protein>
<evidence type="ECO:0000313" key="3">
    <source>
        <dbReference type="Proteomes" id="UP000460298"/>
    </source>
</evidence>
<dbReference type="GO" id="GO:0004029">
    <property type="term" value="F:aldehyde dehydrogenase (NAD+) activity"/>
    <property type="evidence" value="ECO:0007669"/>
    <property type="project" value="TreeGrafter"/>
</dbReference>
<dbReference type="PANTHER" id="PTHR48079">
    <property type="entry name" value="PROTEIN YEEZ"/>
    <property type="match status" value="1"/>
</dbReference>
<dbReference type="Proteomes" id="UP000460298">
    <property type="component" value="Unassembled WGS sequence"/>
</dbReference>
<dbReference type="Pfam" id="PF01370">
    <property type="entry name" value="Epimerase"/>
    <property type="match status" value="1"/>
</dbReference>
<evidence type="ECO:0000313" key="2">
    <source>
        <dbReference type="EMBL" id="KAB2929636.1"/>
    </source>
</evidence>
<organism evidence="2 3">
    <name type="scientific">Leptonema illini</name>
    <dbReference type="NCBI Taxonomy" id="183"/>
    <lineage>
        <taxon>Bacteria</taxon>
        <taxon>Pseudomonadati</taxon>
        <taxon>Spirochaetota</taxon>
        <taxon>Spirochaetia</taxon>
        <taxon>Leptospirales</taxon>
        <taxon>Leptospiraceae</taxon>
        <taxon>Leptonema</taxon>
    </lineage>
</organism>
<dbReference type="SUPFAM" id="SSF51735">
    <property type="entry name" value="NAD(P)-binding Rossmann-fold domains"/>
    <property type="match status" value="1"/>
</dbReference>
<dbReference type="AlphaFoldDB" id="A0A833LWP9"/>
<dbReference type="InterPro" id="IPR036291">
    <property type="entry name" value="NAD(P)-bd_dom_sf"/>
</dbReference>
<feature type="domain" description="NAD-dependent epimerase/dehydratase" evidence="1">
    <location>
        <begin position="3"/>
        <end position="220"/>
    </location>
</feature>
<reference evidence="2 3" key="1">
    <citation type="submission" date="2019-10" db="EMBL/GenBank/DDBJ databases">
        <title>Extracellular Electron Transfer in a Candidatus Methanoperedens spp. Enrichment Culture.</title>
        <authorList>
            <person name="Berger S."/>
            <person name="Rangel Shaw D."/>
            <person name="Berben T."/>
            <person name="In 'T Zandt M."/>
            <person name="Frank J."/>
            <person name="Reimann J."/>
            <person name="Jetten M.S.M."/>
            <person name="Welte C.U."/>
        </authorList>
    </citation>
    <scope>NUCLEOTIDE SEQUENCE [LARGE SCALE GENOMIC DNA]</scope>
    <source>
        <strain evidence="2">SB12</strain>
    </source>
</reference>
<dbReference type="EMBL" id="WBUI01000028">
    <property type="protein sequence ID" value="KAB2929636.1"/>
    <property type="molecule type" value="Genomic_DNA"/>
</dbReference>
<gene>
    <name evidence="2" type="ORF">F9K24_19205</name>
</gene>
<evidence type="ECO:0000259" key="1">
    <source>
        <dbReference type="Pfam" id="PF01370"/>
    </source>
</evidence>
<dbReference type="InterPro" id="IPR001509">
    <property type="entry name" value="Epimerase_deHydtase"/>
</dbReference>
<proteinExistence type="predicted"/>
<comment type="caution">
    <text evidence="2">The sequence shown here is derived from an EMBL/GenBank/DDBJ whole genome shotgun (WGS) entry which is preliminary data.</text>
</comment>
<dbReference type="InterPro" id="IPR051783">
    <property type="entry name" value="NAD(P)-dependent_oxidoreduct"/>
</dbReference>
<dbReference type="GO" id="GO:0005737">
    <property type="term" value="C:cytoplasm"/>
    <property type="evidence" value="ECO:0007669"/>
    <property type="project" value="TreeGrafter"/>
</dbReference>
<name>A0A833LWP9_9LEPT</name>
<dbReference type="Gene3D" id="3.40.50.720">
    <property type="entry name" value="NAD(P)-binding Rossmann-like Domain"/>
    <property type="match status" value="1"/>
</dbReference>
<dbReference type="PANTHER" id="PTHR48079:SF6">
    <property type="entry name" value="NAD(P)-BINDING DOMAIN-CONTAINING PROTEIN-RELATED"/>
    <property type="match status" value="1"/>
</dbReference>
<accession>A0A833LWP9</accession>
<sequence length="324" mass="35207">MKILVTGATGMVGAAIVNRLVEQHEVYALVRKENRARSILPAQCRLVPGDVTDPSSLEAAVSGCELVFHAAGLPEQWLKDVSVFEKVNVQGTRNVLEAAKKAGVRRVVYTSTIDVFQADPHQSYNERVIDPAPKGTHYERSKQKADRLAVSYLENGMDIVFLHPAGLYGPGPSTSPGINDFVADLIRGKIPMLLPGGFPVVFADDCAQGHIMAAIKAKAGDRFILSDAYYSLVELAGIVHRLHPIKKIPPVMPLWFARAFAVAGEAVSSITGRPPLLPRGQLTFLLWQARPNSDHARDVLGWTSVGIEEGLSRTIAHLKEKGLL</sequence>